<dbReference type="PANTHER" id="PTHR11584">
    <property type="entry name" value="SERINE/THREONINE PROTEIN KINASE"/>
    <property type="match status" value="1"/>
</dbReference>
<proteinExistence type="predicted"/>
<comment type="catalytic activity">
    <reaction evidence="7">
        <text>L-threonyl-[protein] + ATP = O-phospho-L-threonyl-[protein] + ADP + H(+)</text>
        <dbReference type="Rhea" id="RHEA:46608"/>
        <dbReference type="Rhea" id="RHEA-COMP:11060"/>
        <dbReference type="Rhea" id="RHEA-COMP:11605"/>
        <dbReference type="ChEBI" id="CHEBI:15378"/>
        <dbReference type="ChEBI" id="CHEBI:30013"/>
        <dbReference type="ChEBI" id="CHEBI:30616"/>
        <dbReference type="ChEBI" id="CHEBI:61977"/>
        <dbReference type="ChEBI" id="CHEBI:456216"/>
        <dbReference type="EC" id="2.7.11.25"/>
    </reaction>
</comment>
<feature type="domain" description="Protein kinase" evidence="10">
    <location>
        <begin position="570"/>
        <end position="862"/>
    </location>
</feature>
<dbReference type="PROSITE" id="PS50011">
    <property type="entry name" value="PROTEIN_KINASE_DOM"/>
    <property type="match status" value="1"/>
</dbReference>
<dbReference type="GeneTree" id="ENSGT00940000159155"/>
<dbReference type="Pfam" id="PF00069">
    <property type="entry name" value="Pkinase"/>
    <property type="match status" value="1"/>
</dbReference>
<keyword evidence="4" id="KW-0547">Nucleotide-binding</keyword>
<evidence type="ECO:0000313" key="12">
    <source>
        <dbReference type="Proteomes" id="UP000472273"/>
    </source>
</evidence>
<keyword evidence="6" id="KW-0067">ATP-binding</keyword>
<protein>
    <recommendedName>
        <fullName evidence="1">mitogen-activated protein kinase kinase kinase</fullName>
        <ecNumber evidence="1">2.7.11.25</ecNumber>
    </recommendedName>
</protein>
<dbReference type="InterPro" id="IPR011009">
    <property type="entry name" value="Kinase-like_dom_sf"/>
</dbReference>
<dbReference type="PROSITE" id="PS00108">
    <property type="entry name" value="PROTEIN_KINASE_ST"/>
    <property type="match status" value="1"/>
</dbReference>
<dbReference type="Pfam" id="PF20302">
    <property type="entry name" value="HisK-N-like"/>
    <property type="match status" value="1"/>
</dbReference>
<dbReference type="Pfam" id="PF13281">
    <property type="entry name" value="MAP3K_TRAF_bd"/>
    <property type="match status" value="1"/>
</dbReference>
<dbReference type="GO" id="GO:0033554">
    <property type="term" value="P:cellular response to stress"/>
    <property type="evidence" value="ECO:0007669"/>
    <property type="project" value="TreeGrafter"/>
</dbReference>
<evidence type="ECO:0000256" key="9">
    <source>
        <dbReference type="SAM" id="MobiDB-lite"/>
    </source>
</evidence>
<dbReference type="PANTHER" id="PTHR11584:SF332">
    <property type="entry name" value="MITOGEN-ACTIVATED PROTEIN KINASE KINASE KINASE 5"/>
    <property type="match status" value="1"/>
</dbReference>
<comment type="catalytic activity">
    <reaction evidence="8">
        <text>L-seryl-[protein] + ATP = O-phospho-L-seryl-[protein] + ADP + H(+)</text>
        <dbReference type="Rhea" id="RHEA:17989"/>
        <dbReference type="Rhea" id="RHEA-COMP:9863"/>
        <dbReference type="Rhea" id="RHEA-COMP:11604"/>
        <dbReference type="ChEBI" id="CHEBI:15378"/>
        <dbReference type="ChEBI" id="CHEBI:29999"/>
        <dbReference type="ChEBI" id="CHEBI:30616"/>
        <dbReference type="ChEBI" id="CHEBI:83421"/>
        <dbReference type="ChEBI" id="CHEBI:456216"/>
        <dbReference type="EC" id="2.7.11.25"/>
    </reaction>
</comment>
<feature type="region of interest" description="Disordered" evidence="9">
    <location>
        <begin position="43"/>
        <end position="85"/>
    </location>
</feature>
<keyword evidence="5" id="KW-0418">Kinase</keyword>
<organism evidence="11 12">
    <name type="scientific">Pseudonaja textilis</name>
    <name type="common">Eastern brown snake</name>
    <dbReference type="NCBI Taxonomy" id="8673"/>
    <lineage>
        <taxon>Eukaryota</taxon>
        <taxon>Metazoa</taxon>
        <taxon>Chordata</taxon>
        <taxon>Craniata</taxon>
        <taxon>Vertebrata</taxon>
        <taxon>Euteleostomi</taxon>
        <taxon>Lepidosauria</taxon>
        <taxon>Squamata</taxon>
        <taxon>Bifurcata</taxon>
        <taxon>Unidentata</taxon>
        <taxon>Episquamata</taxon>
        <taxon>Toxicofera</taxon>
        <taxon>Serpentes</taxon>
        <taxon>Colubroidea</taxon>
        <taxon>Elapidae</taxon>
        <taxon>Hydrophiinae</taxon>
        <taxon>Pseudonaja</taxon>
    </lineage>
</organism>
<keyword evidence="3" id="KW-0808">Transferase</keyword>
<name>A0A670XYK4_PSETE</name>
<dbReference type="GO" id="GO:0004709">
    <property type="term" value="F:MAP kinase kinase kinase activity"/>
    <property type="evidence" value="ECO:0007669"/>
    <property type="project" value="UniProtKB-EC"/>
</dbReference>
<gene>
    <name evidence="11" type="primary">MAP3K5</name>
</gene>
<dbReference type="FunFam" id="1.10.510.10:FF:000054">
    <property type="entry name" value="Mitogen-activated protein kinase kinase kinase 5"/>
    <property type="match status" value="1"/>
</dbReference>
<dbReference type="InterPro" id="IPR046872">
    <property type="entry name" value="DRHyd-ASK"/>
</dbReference>
<dbReference type="Proteomes" id="UP000472273">
    <property type="component" value="Unplaced"/>
</dbReference>
<evidence type="ECO:0000256" key="2">
    <source>
        <dbReference type="ARBA" id="ARBA00022527"/>
    </source>
</evidence>
<evidence type="ECO:0000256" key="6">
    <source>
        <dbReference type="ARBA" id="ARBA00022840"/>
    </source>
</evidence>
<keyword evidence="12" id="KW-1185">Reference proteome</keyword>
<keyword evidence="2" id="KW-0723">Serine/threonine-protein kinase</keyword>
<dbReference type="SUPFAM" id="SSF56112">
    <property type="entry name" value="Protein kinase-like (PK-like)"/>
    <property type="match status" value="1"/>
</dbReference>
<evidence type="ECO:0000256" key="1">
    <source>
        <dbReference type="ARBA" id="ARBA00012406"/>
    </source>
</evidence>
<evidence type="ECO:0000256" key="7">
    <source>
        <dbReference type="ARBA" id="ARBA00047559"/>
    </source>
</evidence>
<dbReference type="InterPro" id="IPR000719">
    <property type="entry name" value="Prot_kinase_dom"/>
</dbReference>
<evidence type="ECO:0000259" key="10">
    <source>
        <dbReference type="PROSITE" id="PS50011"/>
    </source>
</evidence>
<dbReference type="SMART" id="SM00220">
    <property type="entry name" value="S_TKc"/>
    <property type="match status" value="1"/>
</dbReference>
<dbReference type="Ensembl" id="ENSPTXT00000005065.1">
    <property type="protein sequence ID" value="ENSPTXP00000004919.1"/>
    <property type="gene ID" value="ENSPTXG00000003600.1"/>
</dbReference>
<dbReference type="InterPro" id="IPR013761">
    <property type="entry name" value="SAM/pointed_sf"/>
</dbReference>
<dbReference type="SUPFAM" id="SSF47769">
    <property type="entry name" value="SAM/Pointed domain"/>
    <property type="match status" value="1"/>
</dbReference>
<reference evidence="11" key="2">
    <citation type="submission" date="2025-09" db="UniProtKB">
        <authorList>
            <consortium name="Ensembl"/>
        </authorList>
    </citation>
    <scope>IDENTIFICATION</scope>
</reference>
<dbReference type="EC" id="2.7.11.25" evidence="1"/>
<dbReference type="Pfam" id="PF20309">
    <property type="entry name" value="DRHyd-ASK"/>
    <property type="match status" value="1"/>
</dbReference>
<dbReference type="Gene3D" id="3.30.200.20">
    <property type="entry name" value="Phosphorylase Kinase, domain 1"/>
    <property type="match status" value="1"/>
</dbReference>
<feature type="compositionally biased region" description="Polar residues" evidence="9">
    <location>
        <begin position="59"/>
        <end position="75"/>
    </location>
</feature>
<evidence type="ECO:0000256" key="3">
    <source>
        <dbReference type="ARBA" id="ARBA00022679"/>
    </source>
</evidence>
<evidence type="ECO:0000256" key="5">
    <source>
        <dbReference type="ARBA" id="ARBA00022777"/>
    </source>
</evidence>
<reference evidence="11" key="1">
    <citation type="submission" date="2025-08" db="UniProtKB">
        <authorList>
            <consortium name="Ensembl"/>
        </authorList>
    </citation>
    <scope>IDENTIFICATION</scope>
</reference>
<sequence>MSDSSEGDSISFFVPSMIGGGCPLLYEDGLGRRAPAASEEMARGFSASPAAPPAGTFWNEESSASCPSSDATNRVKSGAGGGSSRRTTVSYVINEASPGLLQAAESGALQSLKEACEAVGADLQTLHFGKLDFGETSVLDRFYNADIAVVEMSDAFRQPSLFYHLGVRESFSMANNIILYCDTNTDSLQSLKEIICQKNNMCTGNYIFVPYMITPHNKVYCCDSSFMKGLTELMQPNFELLLGPICLPLVDRFIQLLKMAQGSSSQYFRESILNDIRKARNLYTGKELAAELARIRQRVDNIELLSADILINLLLSYRDIQDYDSIVKLVEALEKLPTFDMALHHHVKFHYAFALNRRNLPGDRQKALDIMIPLVEQESQVASDMYCLVGRIYKDMFLDSGFTDTESRDQGSLWFKKAFESEPSLQSGINYAVLLLAAGHQFDTSFELRKVGVKISSLLGKKGNLEKLQSYWEVGFFLGASVLANDHTRVIHASEKLFKLKTPAWYLKSIVETILIYQHFKKLNPDQQVGKNELVDFWMDFLVEATKTDVSVVRFPVLILEPTKIYQPSYLSINSEAEEKTVSIWHVMPDDKKGIHEWNFSAESIRGVSISKFEERCCFLYVLHNSDDFQIYFCTEHHCKKYSQPLHEEIALHKHLKHKNIVQYLGSFSEDGFIKIFMEQVPGGSLSALLRSKWGPLKDNEQTIGFYTKQILEGLKYLHDNQIVHRDIKGDNVLINTYSGVLKISDFGTSKRLAGINPCTETFTGTLQYMAPEIIDKGPRGYGKAADIWSLGCTIIEMATGKPPFYELGEPQAAMFKVGMFKIHPEIPESMSVEAKAFLLRCFEPDPDKRTCANELLIDEFLKVTSKKRKSQSKLTALTVGSNEYLRSISLPVPVLVEDTSSSSEYGSVSPDNELKLDPFSFKMRAKSCGDKEGKGLRSLFLSIPDENFEDHSAPPSPEEKDSGFFMLKKDSERRATLHRILTEDQDKVVRNLMEALTQGPEELKLKWEHITTLVASLREFVRSTDRKIIANTLSKLKLELDFDSHGISQVQLVLFGFQDAVNKVLRTHNIKPHWMFALDSIIRKAVQTAITILVPELRTHFSLASESDNADQDEIEAEEARAPDSAVQGPCLVLDDAVATSGVSTLSSTVSHDSQAAQRSLNVQLGRLKLETNRLLEELVQKEREFQTLLHHAIEEKEQEIKHLKLKTRPIDIPGLSVSHFSTQDRGTEDPDLINWLRVHGADKETINRFLAEEYTLTDVLCYVTRDDLKCLRLRGGIICTLWKAISDFREKHTCP</sequence>
<accession>A0A670XYK4</accession>
<dbReference type="GO" id="GO:0005524">
    <property type="term" value="F:ATP binding"/>
    <property type="evidence" value="ECO:0007669"/>
    <property type="project" value="UniProtKB-KW"/>
</dbReference>
<evidence type="ECO:0000256" key="4">
    <source>
        <dbReference type="ARBA" id="ARBA00022741"/>
    </source>
</evidence>
<dbReference type="InterPro" id="IPR025136">
    <property type="entry name" value="MAP3K_TRAF-bd"/>
</dbReference>
<evidence type="ECO:0000313" key="11">
    <source>
        <dbReference type="Ensembl" id="ENSPTXP00000004919.1"/>
    </source>
</evidence>
<dbReference type="GO" id="GO:0046872">
    <property type="term" value="F:metal ion binding"/>
    <property type="evidence" value="ECO:0007669"/>
    <property type="project" value="UniProtKB-KW"/>
</dbReference>
<dbReference type="InterPro" id="IPR046873">
    <property type="entry name" value="HisK-N-like"/>
</dbReference>
<evidence type="ECO:0000256" key="8">
    <source>
        <dbReference type="ARBA" id="ARBA00048329"/>
    </source>
</evidence>
<dbReference type="Gene3D" id="1.10.510.10">
    <property type="entry name" value="Transferase(Phosphotransferase) domain 1"/>
    <property type="match status" value="1"/>
</dbReference>
<dbReference type="InterPro" id="IPR008271">
    <property type="entry name" value="Ser/Thr_kinase_AS"/>
</dbReference>